<evidence type="ECO:0000313" key="2">
    <source>
        <dbReference type="Proteomes" id="UP000249638"/>
    </source>
</evidence>
<reference evidence="1" key="1">
    <citation type="submission" date="2018-06" db="EMBL/GenBank/DDBJ databases">
        <title>Genomic Encyclopedia of Type Strains, Phase IV (KMG-V): Genome sequencing to study the core and pangenomes of soil and plant-associated prokaryotes.</title>
        <authorList>
            <person name="Whitman W."/>
        </authorList>
    </citation>
    <scope>NUCLEOTIDE SEQUENCE [LARGE SCALE GENOMIC DNA]</scope>
    <source>
        <strain evidence="1">MLR2-44</strain>
    </source>
</reference>
<dbReference type="EMBL" id="QKZN01000002">
    <property type="protein sequence ID" value="PZX32062.1"/>
    <property type="molecule type" value="Genomic_DNA"/>
</dbReference>
<name>A0A2W7R273_9BURK</name>
<dbReference type="AlphaFoldDB" id="A0A2W7R273"/>
<evidence type="ECO:0000313" key="1">
    <source>
        <dbReference type="EMBL" id="PZX32062.1"/>
    </source>
</evidence>
<proteinExistence type="predicted"/>
<protein>
    <submittedName>
        <fullName evidence="1">Uncharacterized protein</fullName>
    </submittedName>
</protein>
<accession>A0A2W7R273</accession>
<dbReference type="Proteomes" id="UP000249638">
    <property type="component" value="Unassembled WGS sequence"/>
</dbReference>
<comment type="caution">
    <text evidence="1">The sequence shown here is derived from an EMBL/GenBank/DDBJ whole genome shotgun (WGS) entry which is preliminary data.</text>
</comment>
<sequence length="218" mass="23574">MPTIDWPADLTPSKATWGLLSNTESFVSPLNRSSQTVERPGARWKATLEFPHMERDKRGRLEGFLAGLSGMAGRVFLWPHSAPVADLAAVPVDATMALDFLSQSYQVNGEVVVNGSLIDYKYLPTKYWPASTLVMRAGEYLGAGGELKIVTADTYSDANGQALIPIAPPFRVAPANLSVVTLNKPTATMMNTSDEYAVSVMPGFISEMVVISLVESFS</sequence>
<gene>
    <name evidence="1" type="ORF">C7416_102222</name>
</gene>
<keyword evidence="2" id="KW-1185">Reference proteome</keyword>
<organism evidence="1 2">
    <name type="scientific">Cupriavidus phytorum</name>
    <dbReference type="NCBI Taxonomy" id="3024399"/>
    <lineage>
        <taxon>Bacteria</taxon>
        <taxon>Pseudomonadati</taxon>
        <taxon>Pseudomonadota</taxon>
        <taxon>Betaproteobacteria</taxon>
        <taxon>Burkholderiales</taxon>
        <taxon>Burkholderiaceae</taxon>
        <taxon>Cupriavidus</taxon>
    </lineage>
</organism>